<evidence type="ECO:0000256" key="2">
    <source>
        <dbReference type="ARBA" id="ARBA00022679"/>
    </source>
</evidence>
<dbReference type="InterPro" id="IPR011611">
    <property type="entry name" value="PfkB_dom"/>
</dbReference>
<dbReference type="AlphaFoldDB" id="A0A317PL88"/>
<evidence type="ECO:0000313" key="5">
    <source>
        <dbReference type="EMBL" id="PWW01692.1"/>
    </source>
</evidence>
<dbReference type="CDD" id="cd01166">
    <property type="entry name" value="KdgK"/>
    <property type="match status" value="1"/>
</dbReference>
<dbReference type="Gene3D" id="3.40.1190.20">
    <property type="match status" value="1"/>
</dbReference>
<dbReference type="Proteomes" id="UP000246352">
    <property type="component" value="Unassembled WGS sequence"/>
</dbReference>
<evidence type="ECO:0000256" key="3">
    <source>
        <dbReference type="ARBA" id="ARBA00022777"/>
    </source>
</evidence>
<dbReference type="PANTHER" id="PTHR43085">
    <property type="entry name" value="HEXOKINASE FAMILY MEMBER"/>
    <property type="match status" value="1"/>
</dbReference>
<comment type="similarity">
    <text evidence="1">Belongs to the carbohydrate kinase PfkB family.</text>
</comment>
<evidence type="ECO:0000313" key="6">
    <source>
        <dbReference type="Proteomes" id="UP000246352"/>
    </source>
</evidence>
<accession>A0A317PL88</accession>
<evidence type="ECO:0000259" key="4">
    <source>
        <dbReference type="Pfam" id="PF00294"/>
    </source>
</evidence>
<name>A0A317PL88_9HYPH</name>
<dbReference type="InterPro" id="IPR050306">
    <property type="entry name" value="PfkB_Carbo_kinase"/>
</dbReference>
<dbReference type="InterPro" id="IPR002173">
    <property type="entry name" value="Carboh/pur_kinase_PfkB_CS"/>
</dbReference>
<dbReference type="RefSeq" id="WP_110031472.1">
    <property type="nucleotide sequence ID" value="NZ_QGTR01000002.1"/>
</dbReference>
<sequence>MQRFVSIGECMVEMAPAGPEGQFRLGYAGDTLNTAWYVRRLLPSGWQVEYLTAVGTDPISDRMLEFIAAAGIDTGNIARLPDRTVGLYLIELSNGERSFAYWRSQSAARKLADDPERLGSAIHGAAVIYLSGITLAILDGDGRDLLIAALAGARAAGAIVVFDPNLRPRLWSGVGAMRKAVMQAAGQADIVLPSHDDEASFFGDADIEATARRYAAAGAGLVVVKNGAGRIATLDAGELAFHDPLSVSEVVDSTAAGDSFNAGFLAAHLAGASRAEAVAAGCDIAARVIGARGALVEV</sequence>
<dbReference type="Pfam" id="PF00294">
    <property type="entry name" value="PfkB"/>
    <property type="match status" value="1"/>
</dbReference>
<dbReference type="GO" id="GO:0006974">
    <property type="term" value="P:DNA damage response"/>
    <property type="evidence" value="ECO:0007669"/>
    <property type="project" value="TreeGrafter"/>
</dbReference>
<gene>
    <name evidence="5" type="ORF">DFR52_102355</name>
</gene>
<dbReference type="GO" id="GO:0042840">
    <property type="term" value="P:D-glucuronate catabolic process"/>
    <property type="evidence" value="ECO:0007669"/>
    <property type="project" value="TreeGrafter"/>
</dbReference>
<reference evidence="5 6" key="1">
    <citation type="submission" date="2018-05" db="EMBL/GenBank/DDBJ databases">
        <title>Genomic Encyclopedia of Type Strains, Phase IV (KMG-IV): sequencing the most valuable type-strain genomes for metagenomic binning, comparative biology and taxonomic classification.</title>
        <authorList>
            <person name="Goeker M."/>
        </authorList>
    </citation>
    <scope>NUCLEOTIDE SEQUENCE [LARGE SCALE GENOMIC DNA]</scope>
    <source>
        <strain evidence="5 6">DSM 16791</strain>
    </source>
</reference>
<keyword evidence="2" id="KW-0808">Transferase</keyword>
<comment type="caution">
    <text evidence="5">The sequence shown here is derived from an EMBL/GenBank/DDBJ whole genome shotgun (WGS) entry which is preliminary data.</text>
</comment>
<dbReference type="PROSITE" id="PS00584">
    <property type="entry name" value="PFKB_KINASES_2"/>
    <property type="match status" value="1"/>
</dbReference>
<dbReference type="GO" id="GO:0008673">
    <property type="term" value="F:2-dehydro-3-deoxygluconokinase activity"/>
    <property type="evidence" value="ECO:0007669"/>
    <property type="project" value="TreeGrafter"/>
</dbReference>
<dbReference type="SUPFAM" id="SSF53613">
    <property type="entry name" value="Ribokinase-like"/>
    <property type="match status" value="1"/>
</dbReference>
<evidence type="ECO:0000256" key="1">
    <source>
        <dbReference type="ARBA" id="ARBA00010688"/>
    </source>
</evidence>
<proteinExistence type="inferred from homology"/>
<dbReference type="GO" id="GO:0005829">
    <property type="term" value="C:cytosol"/>
    <property type="evidence" value="ECO:0007669"/>
    <property type="project" value="TreeGrafter"/>
</dbReference>
<organism evidence="5 6">
    <name type="scientific">Hoeflea marina</name>
    <dbReference type="NCBI Taxonomy" id="274592"/>
    <lineage>
        <taxon>Bacteria</taxon>
        <taxon>Pseudomonadati</taxon>
        <taxon>Pseudomonadota</taxon>
        <taxon>Alphaproteobacteria</taxon>
        <taxon>Hyphomicrobiales</taxon>
        <taxon>Rhizobiaceae</taxon>
        <taxon>Hoeflea</taxon>
    </lineage>
</organism>
<keyword evidence="6" id="KW-1185">Reference proteome</keyword>
<keyword evidence="3 5" id="KW-0418">Kinase</keyword>
<dbReference type="InterPro" id="IPR029056">
    <property type="entry name" value="Ribokinase-like"/>
</dbReference>
<dbReference type="PANTHER" id="PTHR43085:SF15">
    <property type="entry name" value="2-DEHYDRO-3-DEOXYGLUCONOKINASE"/>
    <property type="match status" value="1"/>
</dbReference>
<dbReference type="OrthoDB" id="9776822at2"/>
<protein>
    <submittedName>
        <fullName evidence="5">2-keto-3-deoxygluconate kinase</fullName>
    </submittedName>
</protein>
<dbReference type="EMBL" id="QGTR01000002">
    <property type="protein sequence ID" value="PWW01692.1"/>
    <property type="molecule type" value="Genomic_DNA"/>
</dbReference>
<dbReference type="GO" id="GO:0019698">
    <property type="term" value="P:D-galacturonate catabolic process"/>
    <property type="evidence" value="ECO:0007669"/>
    <property type="project" value="TreeGrafter"/>
</dbReference>
<feature type="domain" description="Carbohydrate kinase PfkB" evidence="4">
    <location>
        <begin position="1"/>
        <end position="294"/>
    </location>
</feature>